<dbReference type="AlphaFoldDB" id="A0A3S4ETR1"/>
<protein>
    <submittedName>
        <fullName evidence="1">Uncharacterized protein</fullName>
    </submittedName>
</protein>
<accession>A0A3S4ETR1</accession>
<proteinExistence type="predicted"/>
<evidence type="ECO:0000313" key="1">
    <source>
        <dbReference type="EMBL" id="VDS10067.1"/>
    </source>
</evidence>
<reference evidence="1 2" key="1">
    <citation type="submission" date="2018-12" db="EMBL/GenBank/DDBJ databases">
        <authorList>
            <person name="Criscuolo A."/>
        </authorList>
    </citation>
    <scope>NUCLEOTIDE SEQUENCE [LARGE SCALE GENOMIC DNA]</scope>
    <source>
        <strain evidence="1">ACIP1116241</strain>
    </source>
</reference>
<organism evidence="1 2">
    <name type="scientific">Paracoccus haematequi</name>
    <dbReference type="NCBI Taxonomy" id="2491866"/>
    <lineage>
        <taxon>Bacteria</taxon>
        <taxon>Pseudomonadati</taxon>
        <taxon>Pseudomonadota</taxon>
        <taxon>Alphaproteobacteria</taxon>
        <taxon>Rhodobacterales</taxon>
        <taxon>Paracoccaceae</taxon>
        <taxon>Paracoccus</taxon>
    </lineage>
</organism>
<dbReference type="Proteomes" id="UP000270743">
    <property type="component" value="Unassembled WGS sequence"/>
</dbReference>
<evidence type="ECO:0000313" key="2">
    <source>
        <dbReference type="Proteomes" id="UP000270743"/>
    </source>
</evidence>
<dbReference type="RefSeq" id="WP_126155673.1">
    <property type="nucleotide sequence ID" value="NZ_UZWE01000050.1"/>
</dbReference>
<gene>
    <name evidence="1" type="ORF">PARHAE_03278</name>
</gene>
<keyword evidence="2" id="KW-1185">Reference proteome</keyword>
<name>A0A3S4ETR1_9RHOB</name>
<sequence length="106" mass="12670">MKLEKFNDRERFELSVSASRTHFRRRGIMRNFRLTGREVDELMALTDGMTTDELSRVQVRSRAVREEVLKLYCRFDEYGLKSHNIMGISRDKANRWLRELEDEAEA</sequence>
<dbReference type="EMBL" id="UZWE01000050">
    <property type="protein sequence ID" value="VDS10067.1"/>
    <property type="molecule type" value="Genomic_DNA"/>
</dbReference>